<dbReference type="Pfam" id="PF00027">
    <property type="entry name" value="cNMP_binding"/>
    <property type="match status" value="1"/>
</dbReference>
<name>A0A0F4QH60_9GAMM</name>
<dbReference type="InterPro" id="IPR018490">
    <property type="entry name" value="cNMP-bd_dom_sf"/>
</dbReference>
<dbReference type="EMBL" id="JXYA01000042">
    <property type="protein sequence ID" value="KJZ06941.1"/>
    <property type="molecule type" value="Genomic_DNA"/>
</dbReference>
<dbReference type="InterPro" id="IPR051462">
    <property type="entry name" value="CBS_domain-containing"/>
</dbReference>
<dbReference type="Gene3D" id="3.10.580.10">
    <property type="entry name" value="CBS-domain"/>
    <property type="match status" value="1"/>
</dbReference>
<dbReference type="CDD" id="cd05401">
    <property type="entry name" value="NT_GlnE_GlnD_like"/>
    <property type="match status" value="1"/>
</dbReference>
<dbReference type="Pfam" id="PF03445">
    <property type="entry name" value="DUF294"/>
    <property type="match status" value="1"/>
</dbReference>
<dbReference type="InterPro" id="IPR000595">
    <property type="entry name" value="cNMP-bd_dom"/>
</dbReference>
<dbReference type="Pfam" id="PF10335">
    <property type="entry name" value="DUF294_C"/>
    <property type="match status" value="1"/>
</dbReference>
<dbReference type="InterPro" id="IPR046342">
    <property type="entry name" value="CBS_dom_sf"/>
</dbReference>
<dbReference type="Gene3D" id="2.60.120.10">
    <property type="entry name" value="Jelly Rolls"/>
    <property type="match status" value="1"/>
</dbReference>
<feature type="domain" description="Cyclic nucleotide-binding" evidence="3">
    <location>
        <begin position="54"/>
        <end position="115"/>
    </location>
</feature>
<dbReference type="GO" id="GO:0008773">
    <property type="term" value="F:[protein-PII] uridylyltransferase activity"/>
    <property type="evidence" value="ECO:0007669"/>
    <property type="project" value="InterPro"/>
</dbReference>
<dbReference type="RefSeq" id="WP_046006202.1">
    <property type="nucleotide sequence ID" value="NZ_JXYA01000042.1"/>
</dbReference>
<dbReference type="PANTHER" id="PTHR48108">
    <property type="entry name" value="CBS DOMAIN-CONTAINING PROTEIN CBSX2, CHLOROPLASTIC"/>
    <property type="match status" value="1"/>
</dbReference>
<dbReference type="SUPFAM" id="SSF51206">
    <property type="entry name" value="cAMP-binding domain-like"/>
    <property type="match status" value="1"/>
</dbReference>
<dbReference type="InterPro" id="IPR005105">
    <property type="entry name" value="GlnD_Uridyltrans_N"/>
</dbReference>
<comment type="caution">
    <text evidence="5">The sequence shown here is derived from an EMBL/GenBank/DDBJ whole genome shotgun (WGS) entry which is preliminary data.</text>
</comment>
<sequence length="612" mass="69863">MTAQVQDVLTFVQQQAPFDQLTHSATDYFVEHLEIIYVSGQNQAQWFRSEQPQLYLVRSGHFDLRSERGELVARLAESDYFGYPSLLTGEPISNQLEVVQAGLVYVLPQDAFDYLRREYKPFEQYFVRAHAKRLLSSHYKESASGWSERPVSELMNRAAVTLQPQASIQEAAKVMKKHRVSSIMVIENDQLTGVVTDRDLRNRVLAEGLDPARAIREIMTVRPKYIFENNRIFSALHLMLKHNIHHLPVLNEDRTPMGMITSTDLLRQQKSDPVQLIGRIYKARSYGEVQQLAKEIPDLLSDFANKIEDISLIGQLLSGLSDALTGRLIDLYQQQHGTAPTPFAWICFGSQAREEQTLHSDQDNGLLLPEGVTDEQRDYFAQLGAFVCQQLDECGIRTCPGNIMASNPACRGTLSEWCDRFTTWIHAPTPHAMLNCKIYFDLRFITGSDVLFGQFLHHLNEIPKNELFYAAMAADINVNTVPIGLFQQFKLQQDKHKHKYLDLKKRGVVIINDVVRLYALQAGISKANTLQRLRALKSHQVLSGEDIANLQDCWRFLTQLRLRTQIDREGLPENCINPEHLSSLERHQLKEAFQLVKQAQQACAFKFARGSL</sequence>
<dbReference type="PROSITE" id="PS51371">
    <property type="entry name" value="CBS"/>
    <property type="match status" value="2"/>
</dbReference>
<dbReference type="OrthoDB" id="9808528at2"/>
<dbReference type="InterPro" id="IPR000644">
    <property type="entry name" value="CBS_dom"/>
</dbReference>
<dbReference type="PANTHER" id="PTHR48108:SF31">
    <property type="entry name" value="CBS DOMAIN AND CYCLIC NUCLEOTIDE-REGULATED NUCLEOTIDYLTRANSFERASE"/>
    <property type="match status" value="1"/>
</dbReference>
<dbReference type="CDD" id="cd04587">
    <property type="entry name" value="CBS_pair_CAP-ED_NT_Pol-beta-like_DUF294_assoc"/>
    <property type="match status" value="1"/>
</dbReference>
<evidence type="ECO:0000259" key="4">
    <source>
        <dbReference type="PROSITE" id="PS51371"/>
    </source>
</evidence>
<dbReference type="InterPro" id="IPR014710">
    <property type="entry name" value="RmlC-like_jellyroll"/>
</dbReference>
<feature type="domain" description="CBS" evidence="4">
    <location>
        <begin position="219"/>
        <end position="276"/>
    </location>
</feature>
<evidence type="ECO:0000313" key="5">
    <source>
        <dbReference type="EMBL" id="KJZ06941.1"/>
    </source>
</evidence>
<keyword evidence="2" id="KW-0129">CBS domain</keyword>
<feature type="domain" description="CBS" evidence="4">
    <location>
        <begin position="155"/>
        <end position="211"/>
    </location>
</feature>
<evidence type="ECO:0000256" key="1">
    <source>
        <dbReference type="ARBA" id="ARBA00022737"/>
    </source>
</evidence>
<dbReference type="AlphaFoldDB" id="A0A0F4QH60"/>
<evidence type="ECO:0000313" key="6">
    <source>
        <dbReference type="Proteomes" id="UP000033452"/>
    </source>
</evidence>
<keyword evidence="6" id="KW-1185">Reference proteome</keyword>
<dbReference type="SUPFAM" id="SSF54631">
    <property type="entry name" value="CBS-domain pair"/>
    <property type="match status" value="1"/>
</dbReference>
<dbReference type="Pfam" id="PF00571">
    <property type="entry name" value="CBS"/>
    <property type="match status" value="2"/>
</dbReference>
<proteinExistence type="predicted"/>
<dbReference type="Proteomes" id="UP000033452">
    <property type="component" value="Unassembled WGS sequence"/>
</dbReference>
<evidence type="ECO:0000259" key="3">
    <source>
        <dbReference type="PROSITE" id="PS50042"/>
    </source>
</evidence>
<evidence type="ECO:0000256" key="2">
    <source>
        <dbReference type="PROSITE-ProRule" id="PRU00703"/>
    </source>
</evidence>
<accession>A0A0F4QH60</accession>
<dbReference type="InterPro" id="IPR018821">
    <property type="entry name" value="DUF294_put_nucleoTrafse_sb-bd"/>
</dbReference>
<keyword evidence="1" id="KW-0677">Repeat</keyword>
<dbReference type="PROSITE" id="PS50042">
    <property type="entry name" value="CNMP_BINDING_3"/>
    <property type="match status" value="1"/>
</dbReference>
<reference evidence="5 6" key="1">
    <citation type="journal article" date="2015" name="BMC Genomics">
        <title>Genome mining reveals unlocked bioactive potential of marine Gram-negative bacteria.</title>
        <authorList>
            <person name="Machado H."/>
            <person name="Sonnenschein E.C."/>
            <person name="Melchiorsen J."/>
            <person name="Gram L."/>
        </authorList>
    </citation>
    <scope>NUCLEOTIDE SEQUENCE [LARGE SCALE GENOMIC DNA]</scope>
    <source>
        <strain evidence="5 6">S2471</strain>
    </source>
</reference>
<gene>
    <name evidence="5" type="ORF">TW77_17140</name>
</gene>
<organism evidence="5 6">
    <name type="scientific">Pseudoalteromonas rubra</name>
    <dbReference type="NCBI Taxonomy" id="43658"/>
    <lineage>
        <taxon>Bacteria</taxon>
        <taxon>Pseudomonadati</taxon>
        <taxon>Pseudomonadota</taxon>
        <taxon>Gammaproteobacteria</taxon>
        <taxon>Alteromonadales</taxon>
        <taxon>Pseudoalteromonadaceae</taxon>
        <taxon>Pseudoalteromonas</taxon>
    </lineage>
</organism>
<protein>
    <submittedName>
        <fullName evidence="5">Inosine-5-monophosphate dehydrogenase</fullName>
    </submittedName>
</protein>
<dbReference type="PATRIC" id="fig|43658.5.peg.3622"/>
<dbReference type="SMART" id="SM00116">
    <property type="entry name" value="CBS"/>
    <property type="match status" value="2"/>
</dbReference>